<keyword evidence="1" id="KW-0812">Transmembrane</keyword>
<dbReference type="AlphaFoldDB" id="A0A316FJL9"/>
<evidence type="ECO:0000313" key="2">
    <source>
        <dbReference type="EMBL" id="PWK49108.1"/>
    </source>
</evidence>
<feature type="transmembrane region" description="Helical" evidence="1">
    <location>
        <begin position="177"/>
        <end position="194"/>
    </location>
</feature>
<comment type="caution">
    <text evidence="2">The sequence shown here is derived from an EMBL/GenBank/DDBJ whole genome shotgun (WGS) entry which is preliminary data.</text>
</comment>
<feature type="transmembrane region" description="Helical" evidence="1">
    <location>
        <begin position="215"/>
        <end position="236"/>
    </location>
</feature>
<dbReference type="RefSeq" id="WP_109763915.1">
    <property type="nucleotide sequence ID" value="NZ_QGGU01000008.1"/>
</dbReference>
<evidence type="ECO:0000256" key="1">
    <source>
        <dbReference type="SAM" id="Phobius"/>
    </source>
</evidence>
<keyword evidence="1" id="KW-0472">Membrane</keyword>
<name>A0A316FJL9_9GAMM</name>
<feature type="transmembrane region" description="Helical" evidence="1">
    <location>
        <begin position="34"/>
        <end position="67"/>
    </location>
</feature>
<reference evidence="2 3" key="1">
    <citation type="submission" date="2018-05" db="EMBL/GenBank/DDBJ databases">
        <title>Genomic Encyclopedia of Type Strains, Phase IV (KMG-IV): sequencing the most valuable type-strain genomes for metagenomic binning, comparative biology and taxonomic classification.</title>
        <authorList>
            <person name="Goeker M."/>
        </authorList>
    </citation>
    <scope>NUCLEOTIDE SEQUENCE [LARGE SCALE GENOMIC DNA]</scope>
    <source>
        <strain evidence="2 3">DSM 25350</strain>
    </source>
</reference>
<proteinExistence type="predicted"/>
<keyword evidence="1" id="KW-1133">Transmembrane helix</keyword>
<organism evidence="2 3">
    <name type="scientific">Pleionea mediterranea</name>
    <dbReference type="NCBI Taxonomy" id="523701"/>
    <lineage>
        <taxon>Bacteria</taxon>
        <taxon>Pseudomonadati</taxon>
        <taxon>Pseudomonadota</taxon>
        <taxon>Gammaproteobacteria</taxon>
        <taxon>Oceanospirillales</taxon>
        <taxon>Pleioneaceae</taxon>
        <taxon>Pleionea</taxon>
    </lineage>
</organism>
<evidence type="ECO:0000313" key="3">
    <source>
        <dbReference type="Proteomes" id="UP000245790"/>
    </source>
</evidence>
<protein>
    <submittedName>
        <fullName evidence="2">Uncharacterized protein</fullName>
    </submittedName>
</protein>
<keyword evidence="3" id="KW-1185">Reference proteome</keyword>
<accession>A0A316FJL9</accession>
<gene>
    <name evidence="2" type="ORF">C8D97_10817</name>
</gene>
<feature type="transmembrane region" description="Helical" evidence="1">
    <location>
        <begin position="147"/>
        <end position="165"/>
    </location>
</feature>
<dbReference type="EMBL" id="QGGU01000008">
    <property type="protein sequence ID" value="PWK49108.1"/>
    <property type="molecule type" value="Genomic_DNA"/>
</dbReference>
<dbReference type="OrthoDB" id="6397936at2"/>
<feature type="transmembrane region" description="Helical" evidence="1">
    <location>
        <begin position="119"/>
        <end position="140"/>
    </location>
</feature>
<dbReference type="Proteomes" id="UP000245790">
    <property type="component" value="Unassembled WGS sequence"/>
</dbReference>
<sequence length="237" mass="26162">MLFLILSIMVLAIAPFMAKVYDKSPHFEDTLSGFLLIVLGGIVLAELMPLSYANGGWLSIPLALLGLTGPTLIEKLFHKAADGTHQITLIIGFSGLLLHTMVDGASLNEFKSIDSASKWLPLAIVLHRIPVALSVLWIIRPVFGFKAVWMALSGLAVFTVFGYVLGVQMESAMNSKSFAWLQAFVSGALMHVLLHRPRRDHHHHNHQLMEQFKHWGLFHWLGVGIGAVTLGILAYLH</sequence>